<evidence type="ECO:0000256" key="7">
    <source>
        <dbReference type="PROSITE-ProRule" id="PRU01393"/>
    </source>
</evidence>
<evidence type="ECO:0000256" key="8">
    <source>
        <dbReference type="RuleBase" id="RU361215"/>
    </source>
</evidence>
<evidence type="ECO:0000313" key="11">
    <source>
        <dbReference type="EMBL" id="KAG2575492.1"/>
    </source>
</evidence>
<dbReference type="EC" id="3.4.19.12" evidence="8"/>
<keyword evidence="12" id="KW-1185">Reference proteome</keyword>
<evidence type="ECO:0000256" key="9">
    <source>
        <dbReference type="SAM" id="MobiDB-lite"/>
    </source>
</evidence>
<keyword evidence="4 7" id="KW-0833">Ubl conjugation pathway</keyword>
<feature type="compositionally biased region" description="Low complexity" evidence="9">
    <location>
        <begin position="1"/>
        <end position="16"/>
    </location>
</feature>
<dbReference type="PANTHER" id="PTHR10589">
    <property type="entry name" value="UBIQUITIN CARBOXYL-TERMINAL HYDROLASE"/>
    <property type="match status" value="1"/>
</dbReference>
<keyword evidence="3 7" id="KW-0645">Protease</keyword>
<evidence type="ECO:0000256" key="2">
    <source>
        <dbReference type="ARBA" id="ARBA00009326"/>
    </source>
</evidence>
<proteinExistence type="inferred from homology"/>
<dbReference type="Proteomes" id="UP000823388">
    <property type="component" value="Chromosome 7K"/>
</dbReference>
<keyword evidence="6 7" id="KW-0788">Thiol protease</keyword>
<comment type="caution">
    <text evidence="11">The sequence shown here is derived from an EMBL/GenBank/DDBJ whole genome shotgun (WGS) entry which is preliminary data.</text>
</comment>
<dbReference type="FunFam" id="3.40.532.10:FF:000006">
    <property type="entry name" value="Ubiquitin carboxyl-terminal hydrolase"/>
    <property type="match status" value="1"/>
</dbReference>
<feature type="domain" description="UCH catalytic" evidence="10">
    <location>
        <begin position="18"/>
        <end position="240"/>
    </location>
</feature>
<dbReference type="GO" id="GO:0004843">
    <property type="term" value="F:cysteine-type deubiquitinase activity"/>
    <property type="evidence" value="ECO:0007669"/>
    <property type="project" value="UniProtKB-UniRule"/>
</dbReference>
<dbReference type="CDD" id="cd09616">
    <property type="entry name" value="Peptidase_C12_UCH_L1_L3"/>
    <property type="match status" value="1"/>
</dbReference>
<dbReference type="InterPro" id="IPR001578">
    <property type="entry name" value="Peptidase_C12_UCH"/>
</dbReference>
<feature type="region of interest" description="Disordered" evidence="9">
    <location>
        <begin position="1"/>
        <end position="22"/>
    </location>
</feature>
<dbReference type="Gene3D" id="3.40.532.10">
    <property type="entry name" value="Peptidase C12, ubiquitin carboxyl-terminal hydrolase"/>
    <property type="match status" value="1"/>
</dbReference>
<dbReference type="PRINTS" id="PR00707">
    <property type="entry name" value="UBCTHYDRLASE"/>
</dbReference>
<dbReference type="GO" id="GO:0006511">
    <property type="term" value="P:ubiquitin-dependent protein catabolic process"/>
    <property type="evidence" value="ECO:0007669"/>
    <property type="project" value="UniProtKB-UniRule"/>
</dbReference>
<dbReference type="SUPFAM" id="SSF54001">
    <property type="entry name" value="Cysteine proteinases"/>
    <property type="match status" value="1"/>
</dbReference>
<dbReference type="InterPro" id="IPR038765">
    <property type="entry name" value="Papain-like_cys_pep_sf"/>
</dbReference>
<keyword evidence="5 7" id="KW-0378">Hydrolase</keyword>
<evidence type="ECO:0000256" key="1">
    <source>
        <dbReference type="ARBA" id="ARBA00000707"/>
    </source>
</evidence>
<name>A0A8T0QQR2_PANVG</name>
<dbReference type="PANTHER" id="PTHR10589:SF31">
    <property type="entry name" value="UBIQUITIN CARBOXYL-TERMINAL HYDROLASE FAMILY 1 CYSTEINE ACTIVE-SITE DOMAIN-CONTAINING PROTEIN"/>
    <property type="match status" value="1"/>
</dbReference>
<comment type="catalytic activity">
    <reaction evidence="1 7 8">
        <text>Thiol-dependent hydrolysis of ester, thioester, amide, peptide and isopeptide bonds formed by the C-terminal Gly of ubiquitin (a 76-residue protein attached to proteins as an intracellular targeting signal).</text>
        <dbReference type="EC" id="3.4.19.12"/>
    </reaction>
</comment>
<dbReference type="GO" id="GO:0016579">
    <property type="term" value="P:protein deubiquitination"/>
    <property type="evidence" value="ECO:0007669"/>
    <property type="project" value="TreeGrafter"/>
</dbReference>
<evidence type="ECO:0000256" key="5">
    <source>
        <dbReference type="ARBA" id="ARBA00022801"/>
    </source>
</evidence>
<evidence type="ECO:0000313" key="12">
    <source>
        <dbReference type="Proteomes" id="UP000823388"/>
    </source>
</evidence>
<comment type="similarity">
    <text evidence="2 7 8">Belongs to the peptidase C12 family.</text>
</comment>
<evidence type="ECO:0000256" key="4">
    <source>
        <dbReference type="ARBA" id="ARBA00022786"/>
    </source>
</evidence>
<feature type="active site" description="Proton donor" evidence="7">
    <location>
        <position position="180"/>
    </location>
</feature>
<organism evidence="11 12">
    <name type="scientific">Panicum virgatum</name>
    <name type="common">Blackwell switchgrass</name>
    <dbReference type="NCBI Taxonomy" id="38727"/>
    <lineage>
        <taxon>Eukaryota</taxon>
        <taxon>Viridiplantae</taxon>
        <taxon>Streptophyta</taxon>
        <taxon>Embryophyta</taxon>
        <taxon>Tracheophyta</taxon>
        <taxon>Spermatophyta</taxon>
        <taxon>Magnoliopsida</taxon>
        <taxon>Liliopsida</taxon>
        <taxon>Poales</taxon>
        <taxon>Poaceae</taxon>
        <taxon>PACMAD clade</taxon>
        <taxon>Panicoideae</taxon>
        <taxon>Panicodae</taxon>
        <taxon>Paniceae</taxon>
        <taxon>Panicinae</taxon>
        <taxon>Panicum</taxon>
        <taxon>Panicum sect. Hiantes</taxon>
    </lineage>
</organism>
<dbReference type="Pfam" id="PF01088">
    <property type="entry name" value="Peptidase_C12"/>
    <property type="match status" value="1"/>
</dbReference>
<dbReference type="GO" id="GO:0005737">
    <property type="term" value="C:cytoplasm"/>
    <property type="evidence" value="ECO:0007669"/>
    <property type="project" value="TreeGrafter"/>
</dbReference>
<evidence type="ECO:0000259" key="10">
    <source>
        <dbReference type="PROSITE" id="PS52048"/>
    </source>
</evidence>
<dbReference type="InterPro" id="IPR036959">
    <property type="entry name" value="Peptidase_C12_UCH_sf"/>
</dbReference>
<feature type="active site" description="Nucleophile" evidence="7">
    <location>
        <position position="109"/>
    </location>
</feature>
<gene>
    <name evidence="11" type="ORF">PVAP13_7KG387200</name>
</gene>
<reference evidence="11" key="1">
    <citation type="submission" date="2020-05" db="EMBL/GenBank/DDBJ databases">
        <title>WGS assembly of Panicum virgatum.</title>
        <authorList>
            <person name="Lovell J.T."/>
            <person name="Jenkins J."/>
            <person name="Shu S."/>
            <person name="Juenger T.E."/>
            <person name="Schmutz J."/>
        </authorList>
    </citation>
    <scope>NUCLEOTIDE SEQUENCE</scope>
    <source>
        <strain evidence="11">AP13</strain>
    </source>
</reference>
<protein>
    <recommendedName>
        <fullName evidence="8">Ubiquitin carboxyl-terminal hydrolase</fullName>
        <ecNumber evidence="8">3.4.19.12</ecNumber>
    </recommendedName>
</protein>
<feature type="region of interest" description="Disordered" evidence="9">
    <location>
        <begin position="377"/>
        <end position="396"/>
    </location>
</feature>
<evidence type="ECO:0000256" key="3">
    <source>
        <dbReference type="ARBA" id="ARBA00022670"/>
    </source>
</evidence>
<feature type="site" description="Important for enzyme activity" evidence="7">
    <location>
        <position position="195"/>
    </location>
</feature>
<dbReference type="AlphaFoldDB" id="A0A8T0QQR2"/>
<sequence>MALPSSPSGSAPASAGERWPPLESSPEVFNQFVWSLGVPEDEAEFHDVYGLDADALDMVPQPVLAVILCFPDPPQDASYSSDLLLSYGERETRDPVYFIKQIESLGNACGTIALIHAVGNSSSEINLVENSGLDVFFKSTASMGPYERALFLEKDDAMAKAHSLAASAGVTELCDVVEEHYICFVAVNGTLNELDGMKDGPIKHGSSSSKSLLQDAVPVIKGIMRDIPDSISFNLMVLSRKQNNAGNQCSASGPSQHVQLDTTGPVAMIIWPSCHCTIEPVVLQVPKGMTEVTPKKSSFVSFSGQNKSLFATDVCPTCLWFGWLFGANPTLQENKHYLGGETSPHELSHTWQRQHLNTRPRRREGCTRHQLGKRITNKQTNKRAQLVSTTETKGTI</sequence>
<accession>A0A8T0QQR2</accession>
<evidence type="ECO:0000256" key="6">
    <source>
        <dbReference type="ARBA" id="ARBA00022807"/>
    </source>
</evidence>
<feature type="site" description="Transition state stabilizer" evidence="7">
    <location>
        <position position="101"/>
    </location>
</feature>
<dbReference type="EMBL" id="CM029049">
    <property type="protein sequence ID" value="KAG2575492.1"/>
    <property type="molecule type" value="Genomic_DNA"/>
</dbReference>
<dbReference type="PROSITE" id="PS52048">
    <property type="entry name" value="UCH_DOMAIN"/>
    <property type="match status" value="1"/>
</dbReference>